<evidence type="ECO:0000313" key="2">
    <source>
        <dbReference type="EMBL" id="MDT0336015.1"/>
    </source>
</evidence>
<evidence type="ECO:0000256" key="1">
    <source>
        <dbReference type="SAM" id="Phobius"/>
    </source>
</evidence>
<comment type="caution">
    <text evidence="2">The sequence shown here is derived from an EMBL/GenBank/DDBJ whole genome shotgun (WGS) entry which is preliminary data.</text>
</comment>
<protein>
    <submittedName>
        <fullName evidence="2">Uncharacterized protein</fullName>
    </submittedName>
</protein>
<feature type="transmembrane region" description="Helical" evidence="1">
    <location>
        <begin position="6"/>
        <end position="24"/>
    </location>
</feature>
<dbReference type="EMBL" id="JAVRAA010000002">
    <property type="protein sequence ID" value="MDT0336015.1"/>
    <property type="molecule type" value="Genomic_DNA"/>
</dbReference>
<dbReference type="RefSeq" id="WP_310835326.1">
    <property type="nucleotide sequence ID" value="NZ_JAVLSM010000001.1"/>
</dbReference>
<sequence>MQRSRFSNILLIVVIIIASIYVFLRKNGQLIRPTYPVIAITVNPAGTCALAEYNFRGGERWYWTDPYRWFLLAPGDAFYTITDLRSGKIIRDSTAQIFPSLEANSLVAVAMGSDVFYWSSNGMTANFPGGRAEDYFHEWTDLKECEGRNAESDYANLNCRMDTASELCKRLSDAL</sequence>
<keyword evidence="1" id="KW-0812">Transmembrane</keyword>
<name>A0AAE4G6K9_9BURK</name>
<keyword evidence="1" id="KW-0472">Membrane</keyword>
<proteinExistence type="predicted"/>
<reference evidence="2" key="1">
    <citation type="submission" date="2023-02" db="EMBL/GenBank/DDBJ databases">
        <title>Description of Herbaspirillum huttiense subsp. nephrolepsisexaltata and Herbaspirillum huttiense subsp. lycopersicon.</title>
        <authorList>
            <person name="Poudel M."/>
            <person name="Sharma A."/>
            <person name="Goss E."/>
            <person name="Tapia J.H."/>
            <person name="Harmon C.M."/>
            <person name="Jones J.B."/>
        </authorList>
    </citation>
    <scope>NUCLEOTIDE SEQUENCE</scope>
    <source>
        <strain evidence="2">NC40101</strain>
    </source>
</reference>
<dbReference type="AlphaFoldDB" id="A0AAE4G6K9"/>
<organism evidence="2">
    <name type="scientific">Herbaspirillum huttiense subsp. nephrolepidis</name>
    <dbReference type="NCBI Taxonomy" id="3075126"/>
    <lineage>
        <taxon>Bacteria</taxon>
        <taxon>Pseudomonadati</taxon>
        <taxon>Pseudomonadota</taxon>
        <taxon>Betaproteobacteria</taxon>
        <taxon>Burkholderiales</taxon>
        <taxon>Oxalobacteraceae</taxon>
        <taxon>Herbaspirillum</taxon>
    </lineage>
</organism>
<accession>A0AAE4G6K9</accession>
<gene>
    <name evidence="2" type="ORF">RJN63_04180</name>
</gene>
<keyword evidence="1" id="KW-1133">Transmembrane helix</keyword>